<reference evidence="1 2" key="1">
    <citation type="submission" date="2013-08" db="EMBL/GenBank/DDBJ databases">
        <title>The genome sequence of Skermanella stibiiresistens.</title>
        <authorList>
            <person name="Zhu W."/>
            <person name="Wang G."/>
        </authorList>
    </citation>
    <scope>NUCLEOTIDE SEQUENCE [LARGE SCALE GENOMIC DNA]</scope>
    <source>
        <strain evidence="1 2">SB22</strain>
    </source>
</reference>
<dbReference type="SUPFAM" id="SSF48613">
    <property type="entry name" value="Heme oxygenase-like"/>
    <property type="match status" value="1"/>
</dbReference>
<evidence type="ECO:0008006" key="3">
    <source>
        <dbReference type="Google" id="ProtNLM"/>
    </source>
</evidence>
<dbReference type="Gene3D" id="1.20.910.10">
    <property type="entry name" value="Heme oxygenase-like"/>
    <property type="match status" value="1"/>
</dbReference>
<gene>
    <name evidence="1" type="ORF">N825_17705</name>
</gene>
<protein>
    <recommendedName>
        <fullName evidence="3">Heme oxygenase</fullName>
    </recommendedName>
</protein>
<accession>W9GXT4</accession>
<evidence type="ECO:0000313" key="2">
    <source>
        <dbReference type="Proteomes" id="UP000019486"/>
    </source>
</evidence>
<dbReference type="STRING" id="1385369.N825_17705"/>
<dbReference type="EMBL" id="AVFL01000026">
    <property type="protein sequence ID" value="EWY37446.1"/>
    <property type="molecule type" value="Genomic_DNA"/>
</dbReference>
<keyword evidence="2" id="KW-1185">Reference proteome</keyword>
<comment type="caution">
    <text evidence="1">The sequence shown here is derived from an EMBL/GenBank/DDBJ whole genome shotgun (WGS) entry which is preliminary data.</text>
</comment>
<dbReference type="Proteomes" id="UP000019486">
    <property type="component" value="Unassembled WGS sequence"/>
</dbReference>
<proteinExistence type="predicted"/>
<sequence length="201" mass="21884">MRERTWPVHERLHLHPVLRPLTMRRPQMAGYLGAVRALYGFVIPMEPRLGDEAAGRAARAPLLAADLRCLTSEGDGSSSEPPLAEELPELASPAARLGCRWVLDGSAQGGRAMLGHLQRSLGVGPDRGAAYFASAAVDLAAERLSLRDHLERHVTTEETCREAVEAAEATFAALERWLDQLHRPSRTPDHDQRPHASGPGA</sequence>
<evidence type="ECO:0000313" key="1">
    <source>
        <dbReference type="EMBL" id="EWY37446.1"/>
    </source>
</evidence>
<dbReference type="AlphaFoldDB" id="W9GXT4"/>
<organism evidence="1 2">
    <name type="scientific">Skermanella stibiiresistens SB22</name>
    <dbReference type="NCBI Taxonomy" id="1385369"/>
    <lineage>
        <taxon>Bacteria</taxon>
        <taxon>Pseudomonadati</taxon>
        <taxon>Pseudomonadota</taxon>
        <taxon>Alphaproteobacteria</taxon>
        <taxon>Rhodospirillales</taxon>
        <taxon>Azospirillaceae</taxon>
        <taxon>Skermanella</taxon>
    </lineage>
</organism>
<dbReference type="InterPro" id="IPR016084">
    <property type="entry name" value="Haem_Oase-like_multi-hlx"/>
</dbReference>
<name>W9GXT4_9PROT</name>
<dbReference type="CDD" id="cd19166">
    <property type="entry name" value="HemeO-bac"/>
    <property type="match status" value="1"/>
</dbReference>